<dbReference type="HOGENOM" id="CLU_1971371_0_0_1"/>
<protein>
    <submittedName>
        <fullName evidence="1">Uncharacterized protein</fullName>
    </submittedName>
</protein>
<keyword evidence="2" id="KW-1185">Reference proteome</keyword>
<sequence>MVGVIRQLPRIEETDKIDLEALDKLRTATIKATIESRRVSPALASIGQSAARKCDFLSHSMRCHVKFMFIWSGVLPSEPIGTGRPVSAVPSSPKQAPVATTKQRQSFLLVVSFHFVHLSVFRLSSLF</sequence>
<organism evidence="1 2">
    <name type="scientific">Piloderma croceum (strain F 1598)</name>
    <dbReference type="NCBI Taxonomy" id="765440"/>
    <lineage>
        <taxon>Eukaryota</taxon>
        <taxon>Fungi</taxon>
        <taxon>Dikarya</taxon>
        <taxon>Basidiomycota</taxon>
        <taxon>Agaricomycotina</taxon>
        <taxon>Agaricomycetes</taxon>
        <taxon>Agaricomycetidae</taxon>
        <taxon>Atheliales</taxon>
        <taxon>Atheliaceae</taxon>
        <taxon>Piloderma</taxon>
    </lineage>
</organism>
<dbReference type="EMBL" id="KN833130">
    <property type="protein sequence ID" value="KIM72456.1"/>
    <property type="molecule type" value="Genomic_DNA"/>
</dbReference>
<reference evidence="2" key="2">
    <citation type="submission" date="2015-01" db="EMBL/GenBank/DDBJ databases">
        <title>Evolutionary Origins and Diversification of the Mycorrhizal Mutualists.</title>
        <authorList>
            <consortium name="DOE Joint Genome Institute"/>
            <consortium name="Mycorrhizal Genomics Consortium"/>
            <person name="Kohler A."/>
            <person name="Kuo A."/>
            <person name="Nagy L.G."/>
            <person name="Floudas D."/>
            <person name="Copeland A."/>
            <person name="Barry K.W."/>
            <person name="Cichocki N."/>
            <person name="Veneault-Fourrey C."/>
            <person name="LaButti K."/>
            <person name="Lindquist E.A."/>
            <person name="Lipzen A."/>
            <person name="Lundell T."/>
            <person name="Morin E."/>
            <person name="Murat C."/>
            <person name="Riley R."/>
            <person name="Ohm R."/>
            <person name="Sun H."/>
            <person name="Tunlid A."/>
            <person name="Henrissat B."/>
            <person name="Grigoriev I.V."/>
            <person name="Hibbett D.S."/>
            <person name="Martin F."/>
        </authorList>
    </citation>
    <scope>NUCLEOTIDE SEQUENCE [LARGE SCALE GENOMIC DNA]</scope>
    <source>
        <strain evidence="2">F 1598</strain>
    </source>
</reference>
<accession>A0A0C3EXF9</accession>
<dbReference type="Proteomes" id="UP000054166">
    <property type="component" value="Unassembled WGS sequence"/>
</dbReference>
<evidence type="ECO:0000313" key="2">
    <source>
        <dbReference type="Proteomes" id="UP000054166"/>
    </source>
</evidence>
<gene>
    <name evidence="1" type="ORF">PILCRDRAFT_740533</name>
</gene>
<reference evidence="1 2" key="1">
    <citation type="submission" date="2014-04" db="EMBL/GenBank/DDBJ databases">
        <authorList>
            <consortium name="DOE Joint Genome Institute"/>
            <person name="Kuo A."/>
            <person name="Tarkka M."/>
            <person name="Buscot F."/>
            <person name="Kohler A."/>
            <person name="Nagy L.G."/>
            <person name="Floudas D."/>
            <person name="Copeland A."/>
            <person name="Barry K.W."/>
            <person name="Cichocki N."/>
            <person name="Veneault-Fourrey C."/>
            <person name="LaButti K."/>
            <person name="Lindquist E.A."/>
            <person name="Lipzen A."/>
            <person name="Lundell T."/>
            <person name="Morin E."/>
            <person name="Murat C."/>
            <person name="Sun H."/>
            <person name="Tunlid A."/>
            <person name="Henrissat B."/>
            <person name="Grigoriev I.V."/>
            <person name="Hibbett D.S."/>
            <person name="Martin F."/>
            <person name="Nordberg H.P."/>
            <person name="Cantor M.N."/>
            <person name="Hua S.X."/>
        </authorList>
    </citation>
    <scope>NUCLEOTIDE SEQUENCE [LARGE SCALE GENOMIC DNA]</scope>
    <source>
        <strain evidence="1 2">F 1598</strain>
    </source>
</reference>
<evidence type="ECO:0000313" key="1">
    <source>
        <dbReference type="EMBL" id="KIM72456.1"/>
    </source>
</evidence>
<dbReference type="InParanoid" id="A0A0C3EXF9"/>
<name>A0A0C3EXF9_PILCF</name>
<proteinExistence type="predicted"/>
<dbReference type="AlphaFoldDB" id="A0A0C3EXF9"/>